<feature type="region of interest" description="Disordered" evidence="1">
    <location>
        <begin position="87"/>
        <end position="148"/>
    </location>
</feature>
<organism evidence="2 3">
    <name type="scientific">Ramazzottius varieornatus</name>
    <name type="common">Water bear</name>
    <name type="synonym">Tardigrade</name>
    <dbReference type="NCBI Taxonomy" id="947166"/>
    <lineage>
        <taxon>Eukaryota</taxon>
        <taxon>Metazoa</taxon>
        <taxon>Ecdysozoa</taxon>
        <taxon>Tardigrada</taxon>
        <taxon>Eutardigrada</taxon>
        <taxon>Parachela</taxon>
        <taxon>Hypsibioidea</taxon>
        <taxon>Ramazzottiidae</taxon>
        <taxon>Ramazzottius</taxon>
    </lineage>
</organism>
<feature type="region of interest" description="Disordered" evidence="1">
    <location>
        <begin position="34"/>
        <end position="56"/>
    </location>
</feature>
<evidence type="ECO:0000313" key="2">
    <source>
        <dbReference type="EMBL" id="GAU93429.1"/>
    </source>
</evidence>
<sequence>MGNDSICQANLPLSTSKDGQQHVSYSWSAHFEISTNGSHEQSEEEPPLMQASGTHINGTLDLDDIFPFHTIQETTTSVVPRINRSLHLSSSSVSNNATGRSKRESAKDRRELNEALRAAKQEHDRRKSDEELAAKQAGLTPPTPEEYDAFMTGWEDKAPELMEALME</sequence>
<keyword evidence="3" id="KW-1185">Reference proteome</keyword>
<dbReference type="OrthoDB" id="10497407at2759"/>
<feature type="compositionally biased region" description="Basic and acidic residues" evidence="1">
    <location>
        <begin position="101"/>
        <end position="133"/>
    </location>
</feature>
<evidence type="ECO:0000313" key="3">
    <source>
        <dbReference type="Proteomes" id="UP000186922"/>
    </source>
</evidence>
<name>A0A1D1UUU4_RAMVA</name>
<dbReference type="AlphaFoldDB" id="A0A1D1UUU4"/>
<evidence type="ECO:0000256" key="1">
    <source>
        <dbReference type="SAM" id="MobiDB-lite"/>
    </source>
</evidence>
<accession>A0A1D1UUU4</accession>
<dbReference type="Proteomes" id="UP000186922">
    <property type="component" value="Unassembled WGS sequence"/>
</dbReference>
<protein>
    <submittedName>
        <fullName evidence="2">Uncharacterized protein</fullName>
    </submittedName>
</protein>
<gene>
    <name evidence="2" type="primary">RvY_05371-1</name>
    <name evidence="2" type="synonym">RvY_05371.1</name>
    <name evidence="2" type="ORF">RvY_05371</name>
</gene>
<reference evidence="2 3" key="1">
    <citation type="journal article" date="2016" name="Nat. Commun.">
        <title>Extremotolerant tardigrade genome and improved radiotolerance of human cultured cells by tardigrade-unique protein.</title>
        <authorList>
            <person name="Hashimoto T."/>
            <person name="Horikawa D.D."/>
            <person name="Saito Y."/>
            <person name="Kuwahara H."/>
            <person name="Kozuka-Hata H."/>
            <person name="Shin-I T."/>
            <person name="Minakuchi Y."/>
            <person name="Ohishi K."/>
            <person name="Motoyama A."/>
            <person name="Aizu T."/>
            <person name="Enomoto A."/>
            <person name="Kondo K."/>
            <person name="Tanaka S."/>
            <person name="Hara Y."/>
            <person name="Koshikawa S."/>
            <person name="Sagara H."/>
            <person name="Miura T."/>
            <person name="Yokobori S."/>
            <person name="Miyagawa K."/>
            <person name="Suzuki Y."/>
            <person name="Kubo T."/>
            <person name="Oyama M."/>
            <person name="Kohara Y."/>
            <person name="Fujiyama A."/>
            <person name="Arakawa K."/>
            <person name="Katayama T."/>
            <person name="Toyoda A."/>
            <person name="Kunieda T."/>
        </authorList>
    </citation>
    <scope>NUCLEOTIDE SEQUENCE [LARGE SCALE GENOMIC DNA]</scope>
    <source>
        <strain evidence="2 3">YOKOZUNA-1</strain>
    </source>
</reference>
<dbReference type="EMBL" id="BDGG01000002">
    <property type="protein sequence ID" value="GAU93429.1"/>
    <property type="molecule type" value="Genomic_DNA"/>
</dbReference>
<comment type="caution">
    <text evidence="2">The sequence shown here is derived from an EMBL/GenBank/DDBJ whole genome shotgun (WGS) entry which is preliminary data.</text>
</comment>
<proteinExistence type="predicted"/>